<feature type="transmembrane region" description="Helical" evidence="6">
    <location>
        <begin position="180"/>
        <end position="202"/>
    </location>
</feature>
<feature type="transmembrane region" description="Helical" evidence="6">
    <location>
        <begin position="111"/>
        <end position="133"/>
    </location>
</feature>
<organism evidence="7 8">
    <name type="scientific">Thalassobacter stenotrophicus</name>
    <dbReference type="NCBI Taxonomy" id="266809"/>
    <lineage>
        <taxon>Bacteria</taxon>
        <taxon>Pseudomonadati</taxon>
        <taxon>Pseudomonadota</taxon>
        <taxon>Alphaproteobacteria</taxon>
        <taxon>Rhodobacterales</taxon>
        <taxon>Roseobacteraceae</taxon>
        <taxon>Thalassobacter</taxon>
    </lineage>
</organism>
<evidence type="ECO:0000313" key="7">
    <source>
        <dbReference type="EMBL" id="CUH59737.1"/>
    </source>
</evidence>
<dbReference type="PANTHER" id="PTHR30086:SF20">
    <property type="entry name" value="ARGININE EXPORTER PROTEIN ARGO-RELATED"/>
    <property type="match status" value="1"/>
</dbReference>
<keyword evidence="2" id="KW-1003">Cell membrane</keyword>
<dbReference type="GO" id="GO:0015171">
    <property type="term" value="F:amino acid transmembrane transporter activity"/>
    <property type="evidence" value="ECO:0007669"/>
    <property type="project" value="TreeGrafter"/>
</dbReference>
<evidence type="ECO:0000256" key="3">
    <source>
        <dbReference type="ARBA" id="ARBA00022692"/>
    </source>
</evidence>
<evidence type="ECO:0000256" key="5">
    <source>
        <dbReference type="ARBA" id="ARBA00023136"/>
    </source>
</evidence>
<sequence length="203" mass="21772">MTFELWAAFAVFWALFVTTPGPNAVNCITVGMHVRLPRAFITVGAIMLQALLFMWAAALGLAALIVTTPNLFFALQIAGAALLVWIGLRAFRMAGRPPVVSDQRGGLFWRAFWIATINAKSLAGYIAAFSQFLDPARPIMGQMAFIMPTALSLTALSYAGFTTLGAMLGRAALGAVFHTAFRRVMAVCFIGYGLALFALAIMG</sequence>
<dbReference type="EMBL" id="CYRX01000011">
    <property type="protein sequence ID" value="CUH59737.1"/>
    <property type="molecule type" value="Genomic_DNA"/>
</dbReference>
<proteinExistence type="predicted"/>
<dbReference type="GO" id="GO:0005886">
    <property type="term" value="C:plasma membrane"/>
    <property type="evidence" value="ECO:0007669"/>
    <property type="project" value="UniProtKB-SubCell"/>
</dbReference>
<evidence type="ECO:0000313" key="8">
    <source>
        <dbReference type="Proteomes" id="UP000051298"/>
    </source>
</evidence>
<dbReference type="InterPro" id="IPR001123">
    <property type="entry name" value="LeuE-type"/>
</dbReference>
<dbReference type="STRING" id="266809.PM03_08615"/>
<comment type="subcellular location">
    <subcellularLocation>
        <location evidence="1">Cell membrane</location>
        <topology evidence="1">Multi-pass membrane protein</topology>
    </subcellularLocation>
</comment>
<dbReference type="PANTHER" id="PTHR30086">
    <property type="entry name" value="ARGININE EXPORTER PROTEIN ARGO"/>
    <property type="match status" value="1"/>
</dbReference>
<dbReference type="eggNOG" id="COG1280">
    <property type="taxonomic scope" value="Bacteria"/>
</dbReference>
<evidence type="ECO:0000256" key="6">
    <source>
        <dbReference type="SAM" id="Phobius"/>
    </source>
</evidence>
<accession>A0A0P1FKH0</accession>
<feature type="transmembrane region" description="Helical" evidence="6">
    <location>
        <begin position="145"/>
        <end position="168"/>
    </location>
</feature>
<gene>
    <name evidence="7" type="primary">rhtB_4</name>
    <name evidence="7" type="ORF">THS5294_01024</name>
</gene>
<feature type="transmembrane region" description="Helical" evidence="6">
    <location>
        <begin position="40"/>
        <end position="64"/>
    </location>
</feature>
<dbReference type="RefSeq" id="WP_058122878.1">
    <property type="nucleotide sequence ID" value="NZ_CYRX01000011.1"/>
</dbReference>
<dbReference type="Proteomes" id="UP000051298">
    <property type="component" value="Unassembled WGS sequence"/>
</dbReference>
<evidence type="ECO:0000256" key="4">
    <source>
        <dbReference type="ARBA" id="ARBA00022989"/>
    </source>
</evidence>
<evidence type="ECO:0000256" key="2">
    <source>
        <dbReference type="ARBA" id="ARBA00022475"/>
    </source>
</evidence>
<keyword evidence="4 6" id="KW-1133">Transmembrane helix</keyword>
<keyword evidence="3 6" id="KW-0812">Transmembrane</keyword>
<dbReference type="Pfam" id="PF01810">
    <property type="entry name" value="LysE"/>
    <property type="match status" value="1"/>
</dbReference>
<name>A0A0P1FKH0_9RHOB</name>
<protein>
    <submittedName>
        <fullName evidence="7">Homoserine/homoserine lactone efflux protein</fullName>
    </submittedName>
</protein>
<reference evidence="7 8" key="1">
    <citation type="submission" date="2015-09" db="EMBL/GenBank/DDBJ databases">
        <authorList>
            <consortium name="Swine Surveillance"/>
        </authorList>
    </citation>
    <scope>NUCLEOTIDE SEQUENCE [LARGE SCALE GENOMIC DNA]</scope>
    <source>
        <strain evidence="7 8">CECT 5294</strain>
    </source>
</reference>
<keyword evidence="5 6" id="KW-0472">Membrane</keyword>
<feature type="transmembrane region" description="Helical" evidence="6">
    <location>
        <begin position="71"/>
        <end position="91"/>
    </location>
</feature>
<evidence type="ECO:0000256" key="1">
    <source>
        <dbReference type="ARBA" id="ARBA00004651"/>
    </source>
</evidence>
<dbReference type="AlphaFoldDB" id="A0A0P1FKH0"/>